<keyword evidence="6" id="KW-0378">Hydrolase</keyword>
<dbReference type="PRINTS" id="PR01270">
    <property type="entry name" value="HDASUPER"/>
</dbReference>
<feature type="region of interest" description="Disordered" evidence="12">
    <location>
        <begin position="306"/>
        <end position="328"/>
    </location>
</feature>
<dbReference type="SUPFAM" id="SSF52768">
    <property type="entry name" value="Arginase/deacetylase"/>
    <property type="match status" value="1"/>
</dbReference>
<keyword evidence="8" id="KW-0156">Chromatin regulator</keyword>
<protein>
    <recommendedName>
        <fullName evidence="3">histone deacetylase</fullName>
        <ecNumber evidence="3">3.5.1.98</ecNumber>
    </recommendedName>
</protein>
<dbReference type="GO" id="GO:0005634">
    <property type="term" value="C:nucleus"/>
    <property type="evidence" value="ECO:0007669"/>
    <property type="project" value="UniProtKB-SubCell"/>
</dbReference>
<dbReference type="CDD" id="cd10006">
    <property type="entry name" value="HDAC4"/>
    <property type="match status" value="1"/>
</dbReference>
<keyword evidence="5" id="KW-0479">Metal-binding</keyword>
<keyword evidence="10" id="KW-0804">Transcription</keyword>
<dbReference type="GO" id="GO:0141221">
    <property type="term" value="F:histone deacetylase activity, hydrolytic mechanism"/>
    <property type="evidence" value="ECO:0007669"/>
    <property type="project" value="UniProtKB-EC"/>
</dbReference>
<evidence type="ECO:0000256" key="2">
    <source>
        <dbReference type="ARBA" id="ARBA00007738"/>
    </source>
</evidence>
<dbReference type="GO" id="GO:0046872">
    <property type="term" value="F:metal ion binding"/>
    <property type="evidence" value="ECO:0007669"/>
    <property type="project" value="UniProtKB-KW"/>
</dbReference>
<dbReference type="PANTHER" id="PTHR45364">
    <property type="entry name" value="HISTONE DEACETYLASE 9-RELATED"/>
    <property type="match status" value="1"/>
</dbReference>
<dbReference type="FunFam" id="3.40.800.20:FF:000002">
    <property type="entry name" value="Histone deacetylase"/>
    <property type="match status" value="1"/>
</dbReference>
<dbReference type="InterPro" id="IPR000286">
    <property type="entry name" value="HDACs"/>
</dbReference>
<gene>
    <name evidence="14" type="primary">HDAC4</name>
</gene>
<evidence type="ECO:0000256" key="9">
    <source>
        <dbReference type="ARBA" id="ARBA00023015"/>
    </source>
</evidence>
<keyword evidence="7" id="KW-0862">Zinc</keyword>
<reference evidence="14" key="1">
    <citation type="submission" date="2019-03" db="UniProtKB">
        <authorList>
            <consortium name="Ensembl"/>
        </authorList>
    </citation>
    <scope>IDENTIFICATION</scope>
</reference>
<dbReference type="PANTHER" id="PTHR45364:SF13">
    <property type="entry name" value="HISTONE DEACETYLASE"/>
    <property type="match status" value="1"/>
</dbReference>
<comment type="similarity">
    <text evidence="2">Belongs to the histone deacetylase family. HD type 2 subfamily.</text>
</comment>
<organism evidence="14">
    <name type="scientific">Ursus maritimus</name>
    <name type="common">Polar bear</name>
    <name type="synonym">Thalarctos maritimus</name>
    <dbReference type="NCBI Taxonomy" id="29073"/>
    <lineage>
        <taxon>Eukaryota</taxon>
        <taxon>Metazoa</taxon>
        <taxon>Chordata</taxon>
        <taxon>Craniata</taxon>
        <taxon>Vertebrata</taxon>
        <taxon>Euteleostomi</taxon>
        <taxon>Mammalia</taxon>
        <taxon>Eutheria</taxon>
        <taxon>Laurasiatheria</taxon>
        <taxon>Carnivora</taxon>
        <taxon>Caniformia</taxon>
        <taxon>Ursidae</taxon>
        <taxon>Ursus</taxon>
    </lineage>
</organism>
<dbReference type="Gene3D" id="3.40.800.20">
    <property type="entry name" value="Histone deacetylase domain"/>
    <property type="match status" value="1"/>
</dbReference>
<dbReference type="InterPro" id="IPR037138">
    <property type="entry name" value="His_deacetylse_dom_sf"/>
</dbReference>
<dbReference type="GeneTree" id="ENSGT00940000157440"/>
<evidence type="ECO:0000256" key="8">
    <source>
        <dbReference type="ARBA" id="ARBA00022853"/>
    </source>
</evidence>
<evidence type="ECO:0000256" key="11">
    <source>
        <dbReference type="ARBA" id="ARBA00023242"/>
    </source>
</evidence>
<dbReference type="Pfam" id="PF00850">
    <property type="entry name" value="Hist_deacetyl"/>
    <property type="match status" value="1"/>
</dbReference>
<feature type="compositionally biased region" description="Polar residues" evidence="12">
    <location>
        <begin position="309"/>
        <end position="321"/>
    </location>
</feature>
<feature type="region of interest" description="Disordered" evidence="12">
    <location>
        <begin position="754"/>
        <end position="789"/>
    </location>
</feature>
<name>A0A452U4I3_URSMA</name>
<evidence type="ECO:0000256" key="1">
    <source>
        <dbReference type="ARBA" id="ARBA00004123"/>
    </source>
</evidence>
<keyword evidence="9" id="KW-0805">Transcription regulation</keyword>
<keyword evidence="11" id="KW-0539">Nucleus</keyword>
<sequence>MHVGPRSSFFLRRDQAWKLSLCGIGFLPWSPEKLLCATRGRHGSAAPSRARPSFRCPRRPEEHVLRKPCVSSSCPRGLLGPASPLTPSCSGAASSAPRSPRSQLTAHSGVYLGLWVERVGDGAAPGGPSSLLCCLSSMLPLDWCLSGLGALPLHAQPLVGTDRVSPSMHKLRQHRPLGRTQSAPLPQNAPALQHLVIQQQHQQFLEKHKQHFQQQLHMNKVGLRARCLPLQPGQKEAHALAGVQVKQESCSRSARAVGGFLEGANTRVPSPQQALLLEQQRIHQLRNYQASMEAAGIPVSFGGHRPLSRAQSSPASATFPMSVQEPPTKPRFTTGLVYDTLMLKHQCACGNSNSHPEHAGRIQSIWSRLQETGLRGKCECIRGRKATLEELQTVHSEAHALLYGTNPLNRQKLDSKKLLGSLTSVFVRLPCGGVGVDSDTIWNEVHSSGAARLAVGCVVELVFKVATGELKNGFAVVRPPGHHAEESTPMGFCYFNSVAIAAKLLQQRLDVSKTLIVDWDVHHGNGTQQAFYNDPNVLYISLHRYDDGNFFPGSGAPDEVGTGPGVGFNVNMAFTGGLDPPMGDAEYLAAFRTVVMPIANEFAPDVVLVSSGFDAVEGHPTPLGGYNLSAKCFGHLTKQLMGLAGGRIVLALEGGHDLTAICDASEACVSALLGNELDPLPEKVLQQRPNANAVRSMEKVIEIHSQYWRSLPRLCSTVGHSLVEAQKCENEEAETVTAMASLSVGVKRRHSEACQEVSPHSGRRVHGHPHQDRGAQRLPTPHPLPHRETSRLARPGFMWFITDSSSFAFRICL</sequence>
<comment type="subcellular location">
    <subcellularLocation>
        <location evidence="1">Nucleus</location>
    </subcellularLocation>
</comment>
<accession>A0A452U4I3</accession>
<evidence type="ECO:0000256" key="7">
    <source>
        <dbReference type="ARBA" id="ARBA00022833"/>
    </source>
</evidence>
<dbReference type="AlphaFoldDB" id="A0A452U4I3"/>
<dbReference type="EC" id="3.5.1.98" evidence="3"/>
<evidence type="ECO:0000256" key="4">
    <source>
        <dbReference type="ARBA" id="ARBA00022491"/>
    </source>
</evidence>
<evidence type="ECO:0000256" key="5">
    <source>
        <dbReference type="ARBA" id="ARBA00022723"/>
    </source>
</evidence>
<feature type="domain" description="Histone deacetylase" evidence="13">
    <location>
        <begin position="355"/>
        <end position="672"/>
    </location>
</feature>
<dbReference type="InterPro" id="IPR023696">
    <property type="entry name" value="Ureohydrolase_dom_sf"/>
</dbReference>
<proteinExistence type="inferred from homology"/>
<evidence type="ECO:0000256" key="6">
    <source>
        <dbReference type="ARBA" id="ARBA00022801"/>
    </source>
</evidence>
<evidence type="ECO:0000313" key="14">
    <source>
        <dbReference type="Ensembl" id="ENSUMAP00000015622"/>
    </source>
</evidence>
<evidence type="ECO:0000256" key="12">
    <source>
        <dbReference type="SAM" id="MobiDB-lite"/>
    </source>
</evidence>
<evidence type="ECO:0000256" key="3">
    <source>
        <dbReference type="ARBA" id="ARBA00012111"/>
    </source>
</evidence>
<evidence type="ECO:0000259" key="13">
    <source>
        <dbReference type="Pfam" id="PF00850"/>
    </source>
</evidence>
<dbReference type="InterPro" id="IPR023801">
    <property type="entry name" value="His_deacetylse_dom"/>
</dbReference>
<keyword evidence="4" id="KW-0678">Repressor</keyword>
<evidence type="ECO:0000256" key="10">
    <source>
        <dbReference type="ARBA" id="ARBA00023163"/>
    </source>
</evidence>
<dbReference type="Ensembl" id="ENSUMAT00000018492.1">
    <property type="protein sequence ID" value="ENSUMAP00000015622.1"/>
    <property type="gene ID" value="ENSUMAG00000011143.1"/>
</dbReference>